<comment type="caution">
    <text evidence="2">The sequence shown here is derived from an EMBL/GenBank/DDBJ whole genome shotgun (WGS) entry which is preliminary data.</text>
</comment>
<gene>
    <name evidence="2" type="ORF">EDC24_2629</name>
</gene>
<evidence type="ECO:0000313" key="3">
    <source>
        <dbReference type="Proteomes" id="UP000276443"/>
    </source>
</evidence>
<proteinExistence type="predicted"/>
<organism evidence="2 3">
    <name type="scientific">Aquisalibacillus elongatus</name>
    <dbReference type="NCBI Taxonomy" id="485577"/>
    <lineage>
        <taxon>Bacteria</taxon>
        <taxon>Bacillati</taxon>
        <taxon>Bacillota</taxon>
        <taxon>Bacilli</taxon>
        <taxon>Bacillales</taxon>
        <taxon>Bacillaceae</taxon>
        <taxon>Aquisalibacillus</taxon>
    </lineage>
</organism>
<dbReference type="SUPFAM" id="SSF159888">
    <property type="entry name" value="YdhG-like"/>
    <property type="match status" value="1"/>
</dbReference>
<dbReference type="InterPro" id="IPR014922">
    <property type="entry name" value="YdhG-like"/>
</dbReference>
<keyword evidence="3" id="KW-1185">Reference proteome</keyword>
<dbReference type="EMBL" id="RKRF01000012">
    <property type="protein sequence ID" value="RPF50660.1"/>
    <property type="molecule type" value="Genomic_DNA"/>
</dbReference>
<name>A0A3N5B520_9BACI</name>
<sequence length="123" mass="14806">METFEEFLANIEKTSHRERLEEIFNWLDHKYPQLEKAIKWNQPMYTDHGTFIIAFSVAKKHMSVAPEAVTIKHLEEDIKKAGYDYTKQIIRIPWKSDLNYSLLEKMIEFNIEDKAEHTSFWRN</sequence>
<dbReference type="Pfam" id="PF08818">
    <property type="entry name" value="DUF1801"/>
    <property type="match status" value="1"/>
</dbReference>
<protein>
    <recommendedName>
        <fullName evidence="1">YdhG-like domain-containing protein</fullName>
    </recommendedName>
</protein>
<evidence type="ECO:0000313" key="2">
    <source>
        <dbReference type="EMBL" id="RPF50660.1"/>
    </source>
</evidence>
<feature type="domain" description="YdhG-like" evidence="1">
    <location>
        <begin position="16"/>
        <end position="111"/>
    </location>
</feature>
<dbReference type="Proteomes" id="UP000276443">
    <property type="component" value="Unassembled WGS sequence"/>
</dbReference>
<dbReference type="Gene3D" id="3.90.1150.200">
    <property type="match status" value="1"/>
</dbReference>
<accession>A0A3N5B520</accession>
<evidence type="ECO:0000259" key="1">
    <source>
        <dbReference type="Pfam" id="PF08818"/>
    </source>
</evidence>
<dbReference type="RefSeq" id="WP_124223264.1">
    <property type="nucleotide sequence ID" value="NZ_RKRF01000012.1"/>
</dbReference>
<dbReference type="AlphaFoldDB" id="A0A3N5B520"/>
<dbReference type="OrthoDB" id="384795at2"/>
<reference evidence="2 3" key="1">
    <citation type="submission" date="2018-11" db="EMBL/GenBank/DDBJ databases">
        <title>Genomic Encyclopedia of Type Strains, Phase IV (KMG-IV): sequencing the most valuable type-strain genomes for metagenomic binning, comparative biology and taxonomic classification.</title>
        <authorList>
            <person name="Goeker M."/>
        </authorList>
    </citation>
    <scope>NUCLEOTIDE SEQUENCE [LARGE SCALE GENOMIC DNA]</scope>
    <source>
        <strain evidence="2 3">DSM 18090</strain>
    </source>
</reference>